<evidence type="ECO:0000313" key="14">
    <source>
        <dbReference type="RefSeq" id="XP_022240497.1"/>
    </source>
</evidence>
<dbReference type="CDD" id="cd19757">
    <property type="entry name" value="Bbox1"/>
    <property type="match status" value="1"/>
</dbReference>
<dbReference type="PROSITE" id="PS50119">
    <property type="entry name" value="ZF_BBOX"/>
    <property type="match status" value="1"/>
</dbReference>
<protein>
    <submittedName>
        <fullName evidence="13 14">Tripartite motif-containing protein 2-like isoform X2</fullName>
    </submittedName>
</protein>
<name>A0ABM1SA41_LIMPO</name>
<keyword evidence="2" id="KW-0479">Metal-binding</keyword>
<sequence length="682" mass="76276">MMTPSTLVETVSINYEDFSEHFLTCSTCLCTYDSQEHIPKLLSCSHSVCRSCLERIVAATGVRDAGSFRCPICRETIPLPRGGINALPPSFLVNQLLDLMSRQRREVVPRCSTHTTQELLFCESCDCVFCSACTEGSHDNGNGSYSHTVIPFSIAIKRMSEILLYKANLCIGKLNAAAENVHSEVGKLDQNVDHTFELINRTFQEVINTVEKRRQEVLGMVKKIRDEKKKVLLEQLAMIQGEKSKVEQECQGLQHQVEVRNITKKISDLNEKIDAVKNVMEPRENAFIKYEHLHNSAFSDIEAALNVFGRVRTSKTFPTLCTADVHDTSAHLHSCSLLRTVDYHGSLQTVGGDPVAVELRYENGDEVEVQLLDQNDGTYSIKYTPELPGIYKLHINIFGRPIKDSPYQFTSSEHINPVFCFGSAGAGDEHFLQAAAVAINKAGRVFVLDTGNSRIKVLGPSLEFLQHFHGDGLEERGGTGIAVTPSDSLLVINWRTRYATELNFDGMLISQFTHSDFVEPLSLVVNSKGEILIVDNRLKCVFVLDPSGKLLRRIELKRKGSRHSKYVSLIATGPQDEILIADSHIQVFSPGGEFLREIYPEGRNRGHFGGITYDKKGYILASRSDKNKHYIQVFNFISGQLLYCIDSADAKLKRPAGLAVDDQYNVVVVDLGNDCVKKYRYK</sequence>
<dbReference type="SUPFAM" id="SSF101898">
    <property type="entry name" value="NHL repeat"/>
    <property type="match status" value="1"/>
</dbReference>
<dbReference type="PROSITE" id="PS51125">
    <property type="entry name" value="NHL"/>
    <property type="match status" value="3"/>
</dbReference>
<evidence type="ECO:0000259" key="10">
    <source>
        <dbReference type="PROSITE" id="PS50089"/>
    </source>
</evidence>
<keyword evidence="3" id="KW-0677">Repeat</keyword>
<dbReference type="InterPro" id="IPR011042">
    <property type="entry name" value="6-blade_b-propeller_TolB-like"/>
</dbReference>
<gene>
    <name evidence="13 14 15 16 17" type="primary">LOC106458541</name>
</gene>
<evidence type="ECO:0000256" key="4">
    <source>
        <dbReference type="ARBA" id="ARBA00022771"/>
    </source>
</evidence>
<organism evidence="12 13">
    <name type="scientific">Limulus polyphemus</name>
    <name type="common">Atlantic horseshoe crab</name>
    <dbReference type="NCBI Taxonomy" id="6850"/>
    <lineage>
        <taxon>Eukaryota</taxon>
        <taxon>Metazoa</taxon>
        <taxon>Ecdysozoa</taxon>
        <taxon>Arthropoda</taxon>
        <taxon>Chelicerata</taxon>
        <taxon>Merostomata</taxon>
        <taxon>Xiphosura</taxon>
        <taxon>Limulidae</taxon>
        <taxon>Limulus</taxon>
    </lineage>
</organism>
<dbReference type="Gene3D" id="2.120.10.30">
    <property type="entry name" value="TolB, C-terminal domain"/>
    <property type="match status" value="1"/>
</dbReference>
<evidence type="ECO:0000256" key="8">
    <source>
        <dbReference type="PROSITE-ProRule" id="PRU00504"/>
    </source>
</evidence>
<dbReference type="RefSeq" id="XP_022240498.1">
    <property type="nucleotide sequence ID" value="XM_022384790.1"/>
</dbReference>
<keyword evidence="5" id="KW-0862">Zinc</keyword>
<dbReference type="InterPro" id="IPR000315">
    <property type="entry name" value="Znf_B-box"/>
</dbReference>
<dbReference type="Pfam" id="PF00630">
    <property type="entry name" value="Filamin"/>
    <property type="match status" value="1"/>
</dbReference>
<feature type="domain" description="B box-type" evidence="11">
    <location>
        <begin position="106"/>
        <end position="152"/>
    </location>
</feature>
<feature type="coiled-coil region" evidence="9">
    <location>
        <begin position="229"/>
        <end position="279"/>
    </location>
</feature>
<dbReference type="InterPro" id="IPR017868">
    <property type="entry name" value="Filamin/ABP280_repeat-like"/>
</dbReference>
<dbReference type="InterPro" id="IPR001258">
    <property type="entry name" value="NHL_repeat"/>
</dbReference>
<dbReference type="InterPro" id="IPR013783">
    <property type="entry name" value="Ig-like_fold"/>
</dbReference>
<evidence type="ECO:0000256" key="7">
    <source>
        <dbReference type="PROSITE-ProRule" id="PRU00087"/>
    </source>
</evidence>
<feature type="repeat" description="NHL" evidence="8">
    <location>
        <begin position="418"/>
        <end position="461"/>
    </location>
</feature>
<evidence type="ECO:0000256" key="5">
    <source>
        <dbReference type="ARBA" id="ARBA00022833"/>
    </source>
</evidence>
<dbReference type="PROSITE" id="PS50089">
    <property type="entry name" value="ZF_RING_2"/>
    <property type="match status" value="1"/>
</dbReference>
<dbReference type="RefSeq" id="XP_022240501.1">
    <property type="nucleotide sequence ID" value="XM_022384793.1"/>
</dbReference>
<dbReference type="InterPro" id="IPR001841">
    <property type="entry name" value="Znf_RING"/>
</dbReference>
<dbReference type="InterPro" id="IPR001298">
    <property type="entry name" value="Filamin/ABP280_rpt"/>
</dbReference>
<dbReference type="InterPro" id="IPR047153">
    <property type="entry name" value="TRIM45/56/19-like"/>
</dbReference>
<dbReference type="GeneID" id="106458541"/>
<dbReference type="Gene3D" id="3.30.40.10">
    <property type="entry name" value="Zinc/RING finger domain, C3HC4 (zinc finger)"/>
    <property type="match status" value="1"/>
</dbReference>
<reference evidence="13 14" key="1">
    <citation type="submission" date="2025-05" db="UniProtKB">
        <authorList>
            <consortium name="RefSeq"/>
        </authorList>
    </citation>
    <scope>IDENTIFICATION</scope>
    <source>
        <tissue evidence="13 14">Muscle</tissue>
    </source>
</reference>
<feature type="domain" description="RING-type" evidence="10">
    <location>
        <begin position="25"/>
        <end position="74"/>
    </location>
</feature>
<dbReference type="SUPFAM" id="SSF81296">
    <property type="entry name" value="E set domains"/>
    <property type="match status" value="1"/>
</dbReference>
<dbReference type="Gene3D" id="2.60.40.10">
    <property type="entry name" value="Immunoglobulins"/>
    <property type="match status" value="1"/>
</dbReference>
<dbReference type="RefSeq" id="XP_022240496.1">
    <property type="nucleotide sequence ID" value="XM_022384788.1"/>
</dbReference>
<dbReference type="Gene3D" id="3.30.160.60">
    <property type="entry name" value="Classic Zinc Finger"/>
    <property type="match status" value="1"/>
</dbReference>
<dbReference type="SUPFAM" id="SSF57845">
    <property type="entry name" value="B-box zinc-binding domain"/>
    <property type="match status" value="1"/>
</dbReference>
<dbReference type="SMART" id="SM00184">
    <property type="entry name" value="RING"/>
    <property type="match status" value="1"/>
</dbReference>
<keyword evidence="12" id="KW-1185">Reference proteome</keyword>
<proteinExistence type="inferred from homology"/>
<dbReference type="CDD" id="cd16579">
    <property type="entry name" value="RING-HC_PML_C-V"/>
    <property type="match status" value="1"/>
</dbReference>
<evidence type="ECO:0000256" key="6">
    <source>
        <dbReference type="PROSITE-ProRule" id="PRU00024"/>
    </source>
</evidence>
<evidence type="ECO:0000313" key="13">
    <source>
        <dbReference type="RefSeq" id="XP_022240496.1"/>
    </source>
</evidence>
<dbReference type="InterPro" id="IPR014756">
    <property type="entry name" value="Ig_E-set"/>
</dbReference>
<evidence type="ECO:0000256" key="1">
    <source>
        <dbReference type="ARBA" id="ARBA00008518"/>
    </source>
</evidence>
<evidence type="ECO:0000313" key="17">
    <source>
        <dbReference type="RefSeq" id="XP_022240501.1"/>
    </source>
</evidence>
<dbReference type="InterPro" id="IPR013083">
    <property type="entry name" value="Znf_RING/FYVE/PHD"/>
</dbReference>
<evidence type="ECO:0000256" key="2">
    <source>
        <dbReference type="ARBA" id="ARBA00022723"/>
    </source>
</evidence>
<dbReference type="SUPFAM" id="SSF57850">
    <property type="entry name" value="RING/U-box"/>
    <property type="match status" value="1"/>
</dbReference>
<dbReference type="RefSeq" id="XP_022240499.1">
    <property type="nucleotide sequence ID" value="XM_022384791.1"/>
</dbReference>
<evidence type="ECO:0000259" key="11">
    <source>
        <dbReference type="PROSITE" id="PS50119"/>
    </source>
</evidence>
<evidence type="ECO:0000313" key="15">
    <source>
        <dbReference type="RefSeq" id="XP_022240498.1"/>
    </source>
</evidence>
<dbReference type="PANTHER" id="PTHR25462:SF285">
    <property type="entry name" value="RING-TYPE DOMAIN-CONTAINING PROTEIN"/>
    <property type="match status" value="1"/>
</dbReference>
<dbReference type="PROSITE" id="PS50194">
    <property type="entry name" value="FILAMIN_REPEAT"/>
    <property type="match status" value="1"/>
</dbReference>
<dbReference type="RefSeq" id="XP_022240497.1">
    <property type="nucleotide sequence ID" value="XM_022384789.1"/>
</dbReference>
<dbReference type="SMART" id="SM00557">
    <property type="entry name" value="IG_FLMN"/>
    <property type="match status" value="1"/>
</dbReference>
<keyword evidence="4 6" id="KW-0863">Zinc-finger</keyword>
<evidence type="ECO:0000313" key="12">
    <source>
        <dbReference type="Proteomes" id="UP000694941"/>
    </source>
</evidence>
<evidence type="ECO:0000313" key="16">
    <source>
        <dbReference type="RefSeq" id="XP_022240499.1"/>
    </source>
</evidence>
<dbReference type="PANTHER" id="PTHR25462">
    <property type="entry name" value="BONUS, ISOFORM C-RELATED"/>
    <property type="match status" value="1"/>
</dbReference>
<accession>A0ABM1SA41</accession>
<dbReference type="Pfam" id="PF00643">
    <property type="entry name" value="zf-B_box"/>
    <property type="match status" value="1"/>
</dbReference>
<dbReference type="InterPro" id="IPR017907">
    <property type="entry name" value="Znf_RING_CS"/>
</dbReference>
<evidence type="ECO:0000256" key="9">
    <source>
        <dbReference type="SAM" id="Coils"/>
    </source>
</evidence>
<evidence type="ECO:0000256" key="3">
    <source>
        <dbReference type="ARBA" id="ARBA00022737"/>
    </source>
</evidence>
<feature type="repeat" description="NHL" evidence="8">
    <location>
        <begin position="506"/>
        <end position="547"/>
    </location>
</feature>
<dbReference type="PROSITE" id="PS00518">
    <property type="entry name" value="ZF_RING_1"/>
    <property type="match status" value="1"/>
</dbReference>
<feature type="repeat" description="Filamin" evidence="7">
    <location>
        <begin position="340"/>
        <end position="411"/>
    </location>
</feature>
<comment type="similarity">
    <text evidence="1">Belongs to the TRIM/RBCC family.</text>
</comment>
<dbReference type="Proteomes" id="UP000694941">
    <property type="component" value="Unplaced"/>
</dbReference>
<keyword evidence="9" id="KW-0175">Coiled coil</keyword>
<feature type="repeat" description="NHL" evidence="8">
    <location>
        <begin position="639"/>
        <end position="682"/>
    </location>
</feature>